<feature type="region of interest" description="Disordered" evidence="1">
    <location>
        <begin position="1282"/>
        <end position="1305"/>
    </location>
</feature>
<dbReference type="EMBL" id="CAMXCT010004469">
    <property type="protein sequence ID" value="CAI4009222.1"/>
    <property type="molecule type" value="Genomic_DNA"/>
</dbReference>
<sequence length="1493" mass="165412">MPRDPKGPKGPKDQTSKKSKSEEQAEMAVLRAQLELARAERARADEKIRRLERQLLGEAGASKSSKSSKSPESPAETSDSSCGAEASDASHSQAESDETPKSPSKSPRNAGVDWGEMFLDMLMEGIGDGFPGSIRQSAQEALRDGPQQRHDNHWTGSTGCNWIGGIRLAWTSPPTVQEVQRHVQEHFPRPIQPGDSLSKVDGKSVKGLSRQDILGLLRKFKGSIGFKRGSHDMVIRESAKHALKKGPEKDAEHSEGQNWIWGFLFAWTSPPVVREVQPEVQQHFPNPVNPGDVLHQVDNKLVGKLSREEILKLLVKYKGSIGFQSRHGDDYRKSAQDALEHGPQEDAESGKGCDWIGGILLAWTSPPVVRDVKPEVQKRFPRPISPGDILCRIDGKHVRGLNREQILRLLQDFKGSIGFRNGSDMDEDVRKSAQDALQHGPQEDAESGKGCDWIGGILLAWTSPPVVRDVKPEVQKHFPRPISPGDVLNSVDGEQVGHKSRDEILRAFVHFDGQLGFRSKHATGLADLLRRLGDLQFDVVNILNYEPLDAGPFNHSNLLCFWRLMPRDPKGPKGPKDQTSKKSKSEEQAEMAVLRAQLELARAERARADEKIRRLERQLLGEAGASKSSKSSKSPESPAETSDSSCGAEASDASHSQAESDETPKSPSKSPRNAGVDWGEMFLDMLMEGIGDGFPGSIRQSAQEALRDGPQQRHDNHWTGSTGCNWIGGIRLAWTSPPTVQEVQRHVQEHFPRPIQPGDSLSKVDGKSVKGLSRQDILGLLRKFKGNIGFKRGSHDMAIRESAKHALKKGPEKDAEHSEGQNWIWGFLFAWTSPPVVREVQPEVQQHFPNPVNPGDVLHQVDNKLVGKLSREEILKLLVKYKGSIGFQSRHGDDYRKSAQDALQHGPQEDAESGKGCDWIGGILLAWTSPPVVRDVKPEVQKHFPRPISPGDILRQIDGKHVRGLNREQILRLLQDFKGSIGFRNGSDMDEDVRKSAQDALQHGPQEDAESDKGCDWIGGILLAWTSPPVVRDVKPEVQKHFPRPISPGDILCQIDGKHVRGLNREQILRLLQDFKGSIGFRNGSDMDEDVRKSAQDALQHGPQEDAESGKGCDWIGGILLAWTSPPVVRDVKPEVQKHFPQPISPGDILRQIDGKHVRGLNREQILRLLQDFKGSIGFRNGSDMDEDVRKSAQDALQHGPQEDAESDKGCDWIGGILLAWTSPPVVRDVKPEVQKHFPQPISPGDILRQIDGKHVRGLNREQILRLLQDFKGSIGFRNGSDMDEDVRKSAQDALQHGPQEDAESDKGCDWIGGILLAWTSPPVVRDVKPEVQKHFPQPISPGDILCQIDGKHVRGLNREQILRLLQDFKGSIGFRNGSDMDEDVRKSAQDALQHGPQEDAESGKGCDWIGGILLAWTSPPVVRDVKPEVQKHFPRPISPGDVLNSVDGEQVGHKSRDEILRAFVHFDGQLGFRSKHATEIGLTDLLRRLGDL</sequence>
<feature type="region of interest" description="Disordered" evidence="1">
    <location>
        <begin position="1380"/>
        <end position="1404"/>
    </location>
</feature>
<feature type="region of interest" description="Disordered" evidence="1">
    <location>
        <begin position="1086"/>
        <end position="1110"/>
    </location>
</feature>
<accession>A0A9P1GFZ6</accession>
<feature type="region of interest" description="Disordered" evidence="1">
    <location>
        <begin position="1"/>
        <end position="28"/>
    </location>
</feature>
<evidence type="ECO:0000313" key="4">
    <source>
        <dbReference type="EMBL" id="CAL4796534.1"/>
    </source>
</evidence>
<feature type="compositionally biased region" description="Basic and acidic residues" evidence="1">
    <location>
        <begin position="569"/>
        <end position="587"/>
    </location>
</feature>
<feature type="region of interest" description="Disordered" evidence="1">
    <location>
        <begin position="424"/>
        <end position="448"/>
    </location>
</feature>
<proteinExistence type="predicted"/>
<comment type="caution">
    <text evidence="2">The sequence shown here is derived from an EMBL/GenBank/DDBJ whole genome shotgun (WGS) entry which is preliminary data.</text>
</comment>
<dbReference type="EMBL" id="CAMXCT020004469">
    <property type="protein sequence ID" value="CAL1162597.1"/>
    <property type="molecule type" value="Genomic_DNA"/>
</dbReference>
<feature type="compositionally biased region" description="Basic and acidic residues" evidence="1">
    <location>
        <begin position="1"/>
        <end position="23"/>
    </location>
</feature>
<feature type="region of interest" description="Disordered" evidence="1">
    <location>
        <begin position="619"/>
        <end position="676"/>
    </location>
</feature>
<feature type="compositionally biased region" description="Low complexity" evidence="1">
    <location>
        <begin position="621"/>
        <end position="640"/>
    </location>
</feature>
<reference evidence="3" key="2">
    <citation type="submission" date="2024-04" db="EMBL/GenBank/DDBJ databases">
        <authorList>
            <person name="Chen Y."/>
            <person name="Shah S."/>
            <person name="Dougan E. K."/>
            <person name="Thang M."/>
            <person name="Chan C."/>
        </authorList>
    </citation>
    <scope>NUCLEOTIDE SEQUENCE [LARGE SCALE GENOMIC DNA]</scope>
</reference>
<feature type="region of interest" description="Disordered" evidence="1">
    <location>
        <begin position="54"/>
        <end position="112"/>
    </location>
</feature>
<feature type="region of interest" description="Disordered" evidence="1">
    <location>
        <begin position="569"/>
        <end position="590"/>
    </location>
</feature>
<dbReference type="Proteomes" id="UP001152797">
    <property type="component" value="Unassembled WGS sequence"/>
</dbReference>
<evidence type="ECO:0000313" key="5">
    <source>
        <dbReference type="Proteomes" id="UP001152797"/>
    </source>
</evidence>
<organism evidence="2">
    <name type="scientific">Cladocopium goreaui</name>
    <dbReference type="NCBI Taxonomy" id="2562237"/>
    <lineage>
        <taxon>Eukaryota</taxon>
        <taxon>Sar</taxon>
        <taxon>Alveolata</taxon>
        <taxon>Dinophyceae</taxon>
        <taxon>Suessiales</taxon>
        <taxon>Symbiodiniaceae</taxon>
        <taxon>Cladocopium</taxon>
    </lineage>
</organism>
<feature type="compositionally biased region" description="Low complexity" evidence="1">
    <location>
        <begin position="57"/>
        <end position="76"/>
    </location>
</feature>
<evidence type="ECO:0000256" key="1">
    <source>
        <dbReference type="SAM" id="MobiDB-lite"/>
    </source>
</evidence>
<gene>
    <name evidence="2" type="ORF">C1SCF055_LOCUS34594</name>
</gene>
<name>A0A9P1GFZ6_9DINO</name>
<keyword evidence="5" id="KW-1185">Reference proteome</keyword>
<protein>
    <submittedName>
        <fullName evidence="4">PDZ domain-containing protein</fullName>
    </submittedName>
</protein>
<evidence type="ECO:0000313" key="2">
    <source>
        <dbReference type="EMBL" id="CAI4009222.1"/>
    </source>
</evidence>
<feature type="region of interest" description="Disordered" evidence="1">
    <location>
        <begin position="988"/>
        <end position="1011"/>
    </location>
</feature>
<dbReference type="EMBL" id="CAMXCT030004469">
    <property type="protein sequence ID" value="CAL4796534.1"/>
    <property type="molecule type" value="Genomic_DNA"/>
</dbReference>
<reference evidence="2" key="1">
    <citation type="submission" date="2022-10" db="EMBL/GenBank/DDBJ databases">
        <authorList>
            <person name="Chen Y."/>
            <person name="Dougan E. K."/>
            <person name="Chan C."/>
            <person name="Rhodes N."/>
            <person name="Thang M."/>
        </authorList>
    </citation>
    <scope>NUCLEOTIDE SEQUENCE</scope>
</reference>
<evidence type="ECO:0000313" key="3">
    <source>
        <dbReference type="EMBL" id="CAL1162597.1"/>
    </source>
</evidence>
<feature type="region of interest" description="Disordered" evidence="1">
    <location>
        <begin position="1184"/>
        <end position="1207"/>
    </location>
</feature>